<sequence>MLCPDALSQTEQDRFWMQHAITLAEKAESQGEVPVGAVLVHQNGLVAEGWNQTIQSHDPTAHAEVVALRAAGQAWQNYRLVDLTLYVTLEPCPMCASALVHARIKRLVFGAADPRTGSAGSLMNLVQHEHLNHQMAVTSGVMADQTGEMLSRFFKKRRQAQKQAREARQKP</sequence>
<keyword evidence="6 8" id="KW-0862">Zinc</keyword>
<dbReference type="NCBIfam" id="NF008113">
    <property type="entry name" value="PRK10860.1"/>
    <property type="match status" value="1"/>
</dbReference>
<evidence type="ECO:0000256" key="1">
    <source>
        <dbReference type="ARBA" id="ARBA00010669"/>
    </source>
</evidence>
<evidence type="ECO:0000313" key="10">
    <source>
        <dbReference type="EMBL" id="QAB15727.1"/>
    </source>
</evidence>
<dbReference type="PROSITE" id="PS00903">
    <property type="entry name" value="CYT_DCMP_DEAMINASES_1"/>
    <property type="match status" value="1"/>
</dbReference>
<name>A0A410H4A8_9GAMM</name>
<dbReference type="RefSeq" id="WP_081836816.1">
    <property type="nucleotide sequence ID" value="NZ_CP035033.1"/>
</dbReference>
<evidence type="ECO:0000256" key="4">
    <source>
        <dbReference type="ARBA" id="ARBA00022723"/>
    </source>
</evidence>
<evidence type="ECO:0000256" key="5">
    <source>
        <dbReference type="ARBA" id="ARBA00022801"/>
    </source>
</evidence>
<dbReference type="InterPro" id="IPR016192">
    <property type="entry name" value="APOBEC/CMP_deaminase_Zn-bd"/>
</dbReference>
<dbReference type="HAMAP" id="MF_00972">
    <property type="entry name" value="tRNA_aden_deaminase"/>
    <property type="match status" value="1"/>
</dbReference>
<evidence type="ECO:0000256" key="3">
    <source>
        <dbReference type="ARBA" id="ARBA00022694"/>
    </source>
</evidence>
<feature type="binding site" evidence="8">
    <location>
        <position position="62"/>
    </location>
    <ligand>
        <name>Zn(2+)</name>
        <dbReference type="ChEBI" id="CHEBI:29105"/>
        <note>catalytic</note>
    </ligand>
</feature>
<reference evidence="10 11" key="1">
    <citation type="journal article" date="2018" name="Environ. Microbiol.">
        <title>Genomes of ubiquitous marine and hypersaline Hydrogenovibrio, Thiomicrorhabdus and Thiomicrospira spp. encode a diversity of mechanisms to sustain chemolithoautotrophy in heterogeneous environments.</title>
        <authorList>
            <person name="Scott K.M."/>
            <person name="Williams J."/>
            <person name="Porter C.M.B."/>
            <person name="Russel S."/>
            <person name="Harmer T.L."/>
            <person name="Paul J.H."/>
            <person name="Antonen K.M."/>
            <person name="Bridges M.K."/>
            <person name="Camper G.J."/>
            <person name="Campla C.K."/>
            <person name="Casella L.G."/>
            <person name="Chase E."/>
            <person name="Conrad J.W."/>
            <person name="Cruz M.C."/>
            <person name="Dunlap D.S."/>
            <person name="Duran L."/>
            <person name="Fahsbender E.M."/>
            <person name="Goldsmith D.B."/>
            <person name="Keeley R.F."/>
            <person name="Kondoff M.R."/>
            <person name="Kussy B.I."/>
            <person name="Lane M.K."/>
            <person name="Lawler S."/>
            <person name="Leigh B.A."/>
            <person name="Lewis C."/>
            <person name="Lostal L.M."/>
            <person name="Marking D."/>
            <person name="Mancera P.A."/>
            <person name="McClenthan E.C."/>
            <person name="McIntyre E.A."/>
            <person name="Mine J.A."/>
            <person name="Modi S."/>
            <person name="Moore B.D."/>
            <person name="Morgan W.A."/>
            <person name="Nelson K.M."/>
            <person name="Nguyen K.N."/>
            <person name="Ogburn N."/>
            <person name="Parrino D.G."/>
            <person name="Pedapudi A.D."/>
            <person name="Pelham R.P."/>
            <person name="Preece A.M."/>
            <person name="Rampersad E.A."/>
            <person name="Richardson J.C."/>
            <person name="Rodgers C.M."/>
            <person name="Schaffer B.L."/>
            <person name="Sheridan N.E."/>
            <person name="Solone M.R."/>
            <person name="Staley Z.R."/>
            <person name="Tabuchi M."/>
            <person name="Waide R.J."/>
            <person name="Wanjugi P.W."/>
            <person name="Young S."/>
            <person name="Clum A."/>
            <person name="Daum C."/>
            <person name="Huntemann M."/>
            <person name="Ivanova N."/>
            <person name="Kyrpides N."/>
            <person name="Mikhailova N."/>
            <person name="Palaniappan K."/>
            <person name="Pillay M."/>
            <person name="Reddy T.B.K."/>
            <person name="Shapiro N."/>
            <person name="Stamatis D."/>
            <person name="Varghese N."/>
            <person name="Woyke T."/>
            <person name="Boden R."/>
            <person name="Freyermuth S.K."/>
            <person name="Kerfeld C.A."/>
        </authorList>
    </citation>
    <scope>NUCLEOTIDE SEQUENCE [LARGE SCALE GENOMIC DNA]</scope>
    <source>
        <strain evidence="10 11">JR-2</strain>
    </source>
</reference>
<organism evidence="10 11">
    <name type="scientific">Hydrogenovibrio thermophilus</name>
    <dbReference type="NCBI Taxonomy" id="265883"/>
    <lineage>
        <taxon>Bacteria</taxon>
        <taxon>Pseudomonadati</taxon>
        <taxon>Pseudomonadota</taxon>
        <taxon>Gammaproteobacteria</taxon>
        <taxon>Thiotrichales</taxon>
        <taxon>Piscirickettsiaceae</taxon>
        <taxon>Hydrogenovibrio</taxon>
    </lineage>
</organism>
<feature type="active site" description="Proton donor" evidence="8">
    <location>
        <position position="64"/>
    </location>
</feature>
<comment type="catalytic activity">
    <reaction evidence="7 8">
        <text>adenosine(34) in tRNA + H2O + H(+) = inosine(34) in tRNA + NH4(+)</text>
        <dbReference type="Rhea" id="RHEA:43168"/>
        <dbReference type="Rhea" id="RHEA-COMP:10373"/>
        <dbReference type="Rhea" id="RHEA-COMP:10374"/>
        <dbReference type="ChEBI" id="CHEBI:15377"/>
        <dbReference type="ChEBI" id="CHEBI:15378"/>
        <dbReference type="ChEBI" id="CHEBI:28938"/>
        <dbReference type="ChEBI" id="CHEBI:74411"/>
        <dbReference type="ChEBI" id="CHEBI:82852"/>
        <dbReference type="EC" id="3.5.4.33"/>
    </reaction>
</comment>
<dbReference type="GO" id="GO:0002100">
    <property type="term" value="P:tRNA wobble adenosine to inosine editing"/>
    <property type="evidence" value="ECO:0007669"/>
    <property type="project" value="UniProtKB-UniRule"/>
</dbReference>
<feature type="binding site" evidence="8">
    <location>
        <position position="92"/>
    </location>
    <ligand>
        <name>Zn(2+)</name>
        <dbReference type="ChEBI" id="CHEBI:29105"/>
        <note>catalytic</note>
    </ligand>
</feature>
<comment type="subunit">
    <text evidence="2 8">Homodimer.</text>
</comment>
<dbReference type="InterPro" id="IPR002125">
    <property type="entry name" value="CMP_dCMP_dom"/>
</dbReference>
<keyword evidence="11" id="KW-1185">Reference proteome</keyword>
<evidence type="ECO:0000256" key="7">
    <source>
        <dbReference type="ARBA" id="ARBA00048045"/>
    </source>
</evidence>
<dbReference type="GO" id="GO:0008270">
    <property type="term" value="F:zinc ion binding"/>
    <property type="evidence" value="ECO:0007669"/>
    <property type="project" value="UniProtKB-UniRule"/>
</dbReference>
<feature type="binding site" evidence="8">
    <location>
        <position position="95"/>
    </location>
    <ligand>
        <name>Zn(2+)</name>
        <dbReference type="ChEBI" id="CHEBI:29105"/>
        <note>catalytic</note>
    </ligand>
</feature>
<dbReference type="AlphaFoldDB" id="A0A410H4A8"/>
<keyword evidence="4 8" id="KW-0479">Metal-binding</keyword>
<dbReference type="EC" id="3.5.4.33" evidence="8"/>
<evidence type="ECO:0000256" key="6">
    <source>
        <dbReference type="ARBA" id="ARBA00022833"/>
    </source>
</evidence>
<dbReference type="Proteomes" id="UP000285478">
    <property type="component" value="Chromosome"/>
</dbReference>
<feature type="domain" description="CMP/dCMP-type deaminase" evidence="9">
    <location>
        <begin position="11"/>
        <end position="122"/>
    </location>
</feature>
<proteinExistence type="inferred from homology"/>
<protein>
    <recommendedName>
        <fullName evidence="8">tRNA-specific adenosine deaminase</fullName>
        <ecNumber evidence="8">3.5.4.33</ecNumber>
    </recommendedName>
</protein>
<dbReference type="Gene3D" id="3.40.140.10">
    <property type="entry name" value="Cytidine Deaminase, domain 2"/>
    <property type="match status" value="1"/>
</dbReference>
<gene>
    <name evidence="8 10" type="primary">tadA</name>
    <name evidence="10" type="ORF">EPV75_08635</name>
</gene>
<dbReference type="FunFam" id="3.40.140.10:FF:000005">
    <property type="entry name" value="tRNA-specific adenosine deaminase"/>
    <property type="match status" value="1"/>
</dbReference>
<dbReference type="KEGG" id="htr:EPV75_08635"/>
<dbReference type="SUPFAM" id="SSF53927">
    <property type="entry name" value="Cytidine deaminase-like"/>
    <property type="match status" value="1"/>
</dbReference>
<accession>A0A410H4A8</accession>
<dbReference type="PANTHER" id="PTHR11079:SF202">
    <property type="entry name" value="TRNA-SPECIFIC ADENOSINE DEAMINASE"/>
    <property type="match status" value="1"/>
</dbReference>
<dbReference type="EMBL" id="CP035033">
    <property type="protein sequence ID" value="QAB15727.1"/>
    <property type="molecule type" value="Genomic_DNA"/>
</dbReference>
<dbReference type="PROSITE" id="PS51747">
    <property type="entry name" value="CYT_DCMP_DEAMINASES_2"/>
    <property type="match status" value="1"/>
</dbReference>
<evidence type="ECO:0000256" key="2">
    <source>
        <dbReference type="ARBA" id="ARBA00011738"/>
    </source>
</evidence>
<dbReference type="CDD" id="cd01285">
    <property type="entry name" value="nucleoside_deaminase"/>
    <property type="match status" value="1"/>
</dbReference>
<dbReference type="GO" id="GO:0052717">
    <property type="term" value="F:tRNA-specific adenosine-34 deaminase activity"/>
    <property type="evidence" value="ECO:0007669"/>
    <property type="project" value="UniProtKB-UniRule"/>
</dbReference>
<keyword evidence="3 8" id="KW-0819">tRNA processing</keyword>
<dbReference type="InterPro" id="IPR028883">
    <property type="entry name" value="tRNA_aden_deaminase"/>
</dbReference>
<evidence type="ECO:0000256" key="8">
    <source>
        <dbReference type="HAMAP-Rule" id="MF_00972"/>
    </source>
</evidence>
<comment type="function">
    <text evidence="8">Catalyzes the deamination of adenosine to inosine at the wobble position 34 of tRNA(Arg2).</text>
</comment>
<dbReference type="PANTHER" id="PTHR11079">
    <property type="entry name" value="CYTOSINE DEAMINASE FAMILY MEMBER"/>
    <property type="match status" value="1"/>
</dbReference>
<dbReference type="InterPro" id="IPR016193">
    <property type="entry name" value="Cytidine_deaminase-like"/>
</dbReference>
<evidence type="ECO:0000313" key="11">
    <source>
        <dbReference type="Proteomes" id="UP000285478"/>
    </source>
</evidence>
<comment type="cofactor">
    <cofactor evidence="8">
        <name>Zn(2+)</name>
        <dbReference type="ChEBI" id="CHEBI:29105"/>
    </cofactor>
    <text evidence="8">Binds 1 zinc ion per subunit.</text>
</comment>
<evidence type="ECO:0000259" key="9">
    <source>
        <dbReference type="PROSITE" id="PS51747"/>
    </source>
</evidence>
<comment type="similarity">
    <text evidence="1">Belongs to the cytidine and deoxycytidylate deaminase family. ADAT2 subfamily.</text>
</comment>
<keyword evidence="5 8" id="KW-0378">Hydrolase</keyword>
<dbReference type="Pfam" id="PF00383">
    <property type="entry name" value="dCMP_cyt_deam_1"/>
    <property type="match status" value="1"/>
</dbReference>